<evidence type="ECO:0000256" key="1">
    <source>
        <dbReference type="SAM" id="MobiDB-lite"/>
    </source>
</evidence>
<evidence type="ECO:0000313" key="2">
    <source>
        <dbReference type="WBParaSite" id="maker-PairedContig_1384-snap-gene-0.30-mRNA-1"/>
    </source>
</evidence>
<dbReference type="WBParaSite" id="maker-PairedContig_1384-snap-gene-0.30-mRNA-1">
    <property type="protein sequence ID" value="maker-PairedContig_1384-snap-gene-0.30-mRNA-1"/>
    <property type="gene ID" value="maker-PairedContig_1384-snap-gene-0.30"/>
</dbReference>
<protein>
    <submittedName>
        <fullName evidence="2">Uncharacterized protein</fullName>
    </submittedName>
</protein>
<reference evidence="2" key="1">
    <citation type="submission" date="2016-11" db="UniProtKB">
        <authorList>
            <consortium name="WormBaseParasite"/>
        </authorList>
    </citation>
    <scope>IDENTIFICATION</scope>
    <source>
        <strain evidence="2">pt0022</strain>
    </source>
</reference>
<sequence length="105" mass="11508">MDSQAQRAAAGCLVVDREVCVTSWVTWGITRTVPSKNASYQSEAVPRLRRGSNTDNSVQSPPRKTVGWNHISDIRARLGPTSPLGGFKTIASERERPLMKASELI</sequence>
<feature type="region of interest" description="Disordered" evidence="1">
    <location>
        <begin position="36"/>
        <end position="66"/>
    </location>
</feature>
<dbReference type="AlphaFoldDB" id="A0A1I8ECE2"/>
<name>A0A1I8ECE2_WUCBA</name>
<feature type="compositionally biased region" description="Polar residues" evidence="1">
    <location>
        <begin position="51"/>
        <end position="62"/>
    </location>
</feature>
<proteinExistence type="predicted"/>
<organism evidence="2">
    <name type="scientific">Wuchereria bancrofti</name>
    <dbReference type="NCBI Taxonomy" id="6293"/>
    <lineage>
        <taxon>Eukaryota</taxon>
        <taxon>Metazoa</taxon>
        <taxon>Ecdysozoa</taxon>
        <taxon>Nematoda</taxon>
        <taxon>Chromadorea</taxon>
        <taxon>Rhabditida</taxon>
        <taxon>Spirurina</taxon>
        <taxon>Spiruromorpha</taxon>
        <taxon>Filarioidea</taxon>
        <taxon>Onchocercidae</taxon>
        <taxon>Wuchereria</taxon>
    </lineage>
</organism>
<accession>A0A1I8ECE2</accession>